<dbReference type="OrthoDB" id="3972934at2759"/>
<dbReference type="Proteomes" id="UP000092321">
    <property type="component" value="Unassembled WGS sequence"/>
</dbReference>
<evidence type="ECO:0000313" key="3">
    <source>
        <dbReference type="Proteomes" id="UP000092321"/>
    </source>
</evidence>
<evidence type="ECO:0000313" key="2">
    <source>
        <dbReference type="EMBL" id="OBA26783.1"/>
    </source>
</evidence>
<proteinExistence type="predicted"/>
<feature type="region of interest" description="Disordered" evidence="1">
    <location>
        <begin position="381"/>
        <end position="409"/>
    </location>
</feature>
<sequence length="1286" mass="152053">MKSNSYRSEEEYDEYLDESQLDIPNTHIDDSIFTNYTPFITHQTKSTKHKVKAGYTKAMRNVLLHNKNSNDKKSEKLKINSNYVKSMRSILHNNKKIEPKKHEKESNLDKNIESDDDFVNESQIDIETENHINNITQKNDNSFILSQGTKELVDNYEKDVNKDGFKKEIINGHVLRKRNANQYHIYQVDKLNYDKITERMKSARYELDEDINTQQNDEGFDQYYENEYDENAEEYGSYSDKILSEHEDCIDDSFFNDAENHLELVNNNIESKNSKKAEIILLEDSDYSDSSFSEEDEGEEQEIQKKRKTKELNKITRSKYRTRNLKTSSLFSNWGPLKKNITKKEKRPKVINLSESDTDSGGEFINDFKLAKKTSSHTFSGKELTNSNSSSKTIENDMNTTSKTFSTKNSKEKTLFETIPDSLKNKRKKRINKNKQIDDFFQAHLEVPISENLYNDYYNNDSVDEEFFSSKKATYQPLTSRNQHASTSIMSSNIFNFLTSDGKRSYTPMIATYKVDIPKFLDTLFNNDSLQILDYEKLLDYLLVGDYIVDQALTLFEKFILAYRKYLVDPQKQTNDHFVNCFFKSGCIPSLSFLAMLLNKKNTNFKSIILSKMTNSLVRFINNIFKVNANANNCLNRETKYVFKFIIQQYPHEFKKIMDYYKSKPEKYKKKFYNMVFIDLKVTVKSNSIKSFCSNINDLYYKQVATLQILLEENFANIDREELKTLLMSFKNLYKPYKEEMVFDENFIFTLRSLFKKDDVFTKTNVFFLYMKVLYKFKDVFQFDDEFNMNLFDHLRPRINSDHEDSRVSLRKINMCVILCYLNYNNLSMILPILIKLLNLFSFDKNALTKLYKLTDIEAIIYKGCFEQCFKLFAKKHKEKEIDLNYFFNSLKDMWIDFYSNKWNLLGEQLTNKSTVEIFTIFIKKIYNYEPQMALNSIKEILMQTINIDDHLSSIYKFCINVVINDKNVDTIWIKIQIYDKLFMFFKSCDSIETYMKVIERLLGISNIEIFGFNKYKSFFKIKDDLLIFDYYMQMSYIKTNDKLLLLKLKNYIFKFIKKCIIKWILNPNVFGSISTTPGLQADDYKLVDIIKNYLVITKNLLITTHSLFATIISFLKECNFDDFKILIIEIDALPSCDHLIVKKLFSNCNLNYDKRHDQTYLQLLLKYNIADKTIVLDSVIYEFRHSNDLTKFVDKISENGIGFDNFIEYLLHNDISNFAKVYSFIKNPHHRYKVDMKLVEYLKRRCLLVSFDEWNIITELPTTDSSLNKLKSAMVDGTKKQERNN</sequence>
<organism evidence="2 3">
    <name type="scientific">Hanseniaspora valbyensis NRRL Y-1626</name>
    <dbReference type="NCBI Taxonomy" id="766949"/>
    <lineage>
        <taxon>Eukaryota</taxon>
        <taxon>Fungi</taxon>
        <taxon>Dikarya</taxon>
        <taxon>Ascomycota</taxon>
        <taxon>Saccharomycotina</taxon>
        <taxon>Saccharomycetes</taxon>
        <taxon>Saccharomycodales</taxon>
        <taxon>Saccharomycodaceae</taxon>
        <taxon>Hanseniaspora</taxon>
    </lineage>
</organism>
<gene>
    <name evidence="2" type="ORF">HANVADRAFT_52820</name>
</gene>
<evidence type="ECO:0000256" key="1">
    <source>
        <dbReference type="SAM" id="MobiDB-lite"/>
    </source>
</evidence>
<feature type="compositionally biased region" description="Acidic residues" evidence="1">
    <location>
        <begin position="288"/>
        <end position="301"/>
    </location>
</feature>
<comment type="caution">
    <text evidence="2">The sequence shown here is derived from an EMBL/GenBank/DDBJ whole genome shotgun (WGS) entry which is preliminary data.</text>
</comment>
<accession>A0A1B7TDH6</accession>
<feature type="region of interest" description="Disordered" evidence="1">
    <location>
        <begin position="288"/>
        <end position="310"/>
    </location>
</feature>
<name>A0A1B7TDH6_9ASCO</name>
<keyword evidence="3" id="KW-1185">Reference proteome</keyword>
<feature type="compositionally biased region" description="Polar residues" evidence="1">
    <location>
        <begin position="381"/>
        <end position="399"/>
    </location>
</feature>
<reference evidence="3" key="1">
    <citation type="journal article" date="2016" name="Proc. Natl. Acad. Sci. U.S.A.">
        <title>Comparative genomics of biotechnologically important yeasts.</title>
        <authorList>
            <person name="Riley R."/>
            <person name="Haridas S."/>
            <person name="Wolfe K.H."/>
            <person name="Lopes M.R."/>
            <person name="Hittinger C.T."/>
            <person name="Goeker M."/>
            <person name="Salamov A.A."/>
            <person name="Wisecaver J.H."/>
            <person name="Long T.M."/>
            <person name="Calvey C.H."/>
            <person name="Aerts A.L."/>
            <person name="Barry K.W."/>
            <person name="Choi C."/>
            <person name="Clum A."/>
            <person name="Coughlan A.Y."/>
            <person name="Deshpande S."/>
            <person name="Douglass A.P."/>
            <person name="Hanson S.J."/>
            <person name="Klenk H.-P."/>
            <person name="LaButti K.M."/>
            <person name="Lapidus A."/>
            <person name="Lindquist E.A."/>
            <person name="Lipzen A.M."/>
            <person name="Meier-Kolthoff J.P."/>
            <person name="Ohm R.A."/>
            <person name="Otillar R.P."/>
            <person name="Pangilinan J.L."/>
            <person name="Peng Y."/>
            <person name="Rokas A."/>
            <person name="Rosa C.A."/>
            <person name="Scheuner C."/>
            <person name="Sibirny A.A."/>
            <person name="Slot J.C."/>
            <person name="Stielow J.B."/>
            <person name="Sun H."/>
            <person name="Kurtzman C.P."/>
            <person name="Blackwell M."/>
            <person name="Grigoriev I.V."/>
            <person name="Jeffries T.W."/>
        </authorList>
    </citation>
    <scope>NUCLEOTIDE SEQUENCE [LARGE SCALE GENOMIC DNA]</scope>
    <source>
        <strain evidence="3">NRRL Y-1626</strain>
    </source>
</reference>
<dbReference type="EMBL" id="LXPE01000013">
    <property type="protein sequence ID" value="OBA26783.1"/>
    <property type="molecule type" value="Genomic_DNA"/>
</dbReference>
<protein>
    <submittedName>
        <fullName evidence="2">Uncharacterized protein</fullName>
    </submittedName>
</protein>